<dbReference type="Proteomes" id="UP000683507">
    <property type="component" value="Chromosome"/>
</dbReference>
<keyword evidence="2" id="KW-1185">Reference proteome</keyword>
<dbReference type="RefSeq" id="WP_258540676.1">
    <property type="nucleotide sequence ID" value="NZ_OU015584.1"/>
</dbReference>
<protein>
    <recommendedName>
        <fullName evidence="3">SIR2 family protein</fullName>
    </recommendedName>
</protein>
<organism evidence="1 2">
    <name type="scientific">Parvicella tangerina</name>
    <dbReference type="NCBI Taxonomy" id="2829795"/>
    <lineage>
        <taxon>Bacteria</taxon>
        <taxon>Pseudomonadati</taxon>
        <taxon>Bacteroidota</taxon>
        <taxon>Flavobacteriia</taxon>
        <taxon>Flavobacteriales</taxon>
        <taxon>Parvicellaceae</taxon>
        <taxon>Parvicella</taxon>
    </lineage>
</organism>
<evidence type="ECO:0000313" key="1">
    <source>
        <dbReference type="EMBL" id="CAG5077625.1"/>
    </source>
</evidence>
<accession>A0A916JLE5</accession>
<dbReference type="InterPro" id="IPR029035">
    <property type="entry name" value="DHS-like_NAD/FAD-binding_dom"/>
</dbReference>
<evidence type="ECO:0000313" key="2">
    <source>
        <dbReference type="Proteomes" id="UP000683507"/>
    </source>
</evidence>
<evidence type="ECO:0008006" key="3">
    <source>
        <dbReference type="Google" id="ProtNLM"/>
    </source>
</evidence>
<dbReference type="Gene3D" id="3.40.50.1220">
    <property type="entry name" value="TPP-binding domain"/>
    <property type="match status" value="1"/>
</dbReference>
<name>A0A916JLE5_9FLAO</name>
<dbReference type="AlphaFoldDB" id="A0A916JLE5"/>
<dbReference type="Pfam" id="PF13289">
    <property type="entry name" value="SIR2_2"/>
    <property type="match status" value="1"/>
</dbReference>
<proteinExistence type="predicted"/>
<gene>
    <name evidence="1" type="ORF">CRYO30217_00441</name>
</gene>
<dbReference type="EMBL" id="OU015584">
    <property type="protein sequence ID" value="CAG5077625.1"/>
    <property type="molecule type" value="Genomic_DNA"/>
</dbReference>
<dbReference type="KEGG" id="ptan:CRYO30217_00441"/>
<dbReference type="SUPFAM" id="SSF52467">
    <property type="entry name" value="DHS-like NAD/FAD-binding domain"/>
    <property type="match status" value="1"/>
</dbReference>
<sequence length="573" mass="65491">MNLSEFIQLFPLRASNLAWLFGAGTSVSAGLPTAYDLVWDFKRRIYCAEQNYELRLFENLSDSGLRNQIQSYFDGKQDYPKKDSPEEYSFYFNKAFVTPSARREYIESLLSGVKLSYGHKVLGAFMKLGYAPLIFTTNFDKAFENAAIEFFKSSEGWFCTDIDNAESGLKYFQSNNSPLIVKLHGDYYSEKLKNTSEELQNQDSKLRGILSGTSLNKGLAVMGYSGRDNSIMETLREGLNKENPYPHGIFWFIRSGEKPLKGVEDFLNEAKEKKVETNLIEIETFDTAWGDFIKGFSSIPDEIRDQLNENYYRFDNRPLPSKGTKLPLLRLNALEIEKFPATARIYKCEIGGIKEVKSKIKEKQANIVAIRKRQGVVGFGSDSEFKRVFGENNEMDVFNIPDKHLRYDDSTLKSLLIEALAKAICNQLDLKYTYRRGQHSILINPKKRDSDDYKVLSNSIGGVFGDIPSSNLKWAAGIGLSIQYKLNRAHLILSPTIIATKPKDREAAKHIAPFVKEKMATWYNNKYNRILDAWLDVIFGKNQQLNISLFNNDEDGINAHFQINKQTNYIKFS</sequence>
<reference evidence="1" key="1">
    <citation type="submission" date="2021-04" db="EMBL/GenBank/DDBJ databases">
        <authorList>
            <person name="Rodrigo-Torres L."/>
            <person name="Arahal R. D."/>
            <person name="Lucena T."/>
        </authorList>
    </citation>
    <scope>NUCLEOTIDE SEQUENCE</scope>
    <source>
        <strain evidence="1">AS29M-1</strain>
    </source>
</reference>